<dbReference type="PROSITE" id="PS00041">
    <property type="entry name" value="HTH_ARAC_FAMILY_1"/>
    <property type="match status" value="1"/>
</dbReference>
<dbReference type="InterPro" id="IPR009057">
    <property type="entry name" value="Homeodomain-like_sf"/>
</dbReference>
<evidence type="ECO:0000313" key="7">
    <source>
        <dbReference type="EMBL" id="TNJ67239.1"/>
    </source>
</evidence>
<keyword evidence="8" id="KW-1185">Reference proteome</keyword>
<evidence type="ECO:0000256" key="3">
    <source>
        <dbReference type="ARBA" id="ARBA00023163"/>
    </source>
</evidence>
<accession>A0A5C4TFN6</accession>
<comment type="caution">
    <text evidence="7">The sequence shown here is derived from an EMBL/GenBank/DDBJ whole genome shotgun (WGS) entry which is preliminary data.</text>
</comment>
<feature type="region of interest" description="Disordered" evidence="4">
    <location>
        <begin position="546"/>
        <end position="565"/>
    </location>
</feature>
<dbReference type="InterPro" id="IPR018062">
    <property type="entry name" value="HTH_AraC-typ_CS"/>
</dbReference>
<keyword evidence="2" id="KW-0238">DNA-binding</keyword>
<dbReference type="Pfam" id="PF12833">
    <property type="entry name" value="HTH_18"/>
    <property type="match status" value="1"/>
</dbReference>
<dbReference type="SMART" id="SM00342">
    <property type="entry name" value="HTH_ARAC"/>
    <property type="match status" value="1"/>
</dbReference>
<dbReference type="CDD" id="cd18774">
    <property type="entry name" value="PDC2_HK_sensor"/>
    <property type="match status" value="1"/>
</dbReference>
<evidence type="ECO:0000256" key="5">
    <source>
        <dbReference type="SAM" id="Phobius"/>
    </source>
</evidence>
<dbReference type="PRINTS" id="PR00032">
    <property type="entry name" value="HTHARAC"/>
</dbReference>
<dbReference type="PROSITE" id="PS01124">
    <property type="entry name" value="HTH_ARAC_FAMILY_2"/>
    <property type="match status" value="1"/>
</dbReference>
<dbReference type="SUPFAM" id="SSF46689">
    <property type="entry name" value="Homeodomain-like"/>
    <property type="match status" value="2"/>
</dbReference>
<keyword evidence="5" id="KW-0472">Membrane</keyword>
<dbReference type="InterPro" id="IPR020449">
    <property type="entry name" value="Tscrpt_reg_AraC-type_HTH"/>
</dbReference>
<keyword evidence="1" id="KW-0805">Transcription regulation</keyword>
<gene>
    <name evidence="7" type="ORF">FE784_06765</name>
</gene>
<dbReference type="Gene3D" id="3.30.450.20">
    <property type="entry name" value="PAS domain"/>
    <property type="match status" value="1"/>
</dbReference>
<feature type="compositionally biased region" description="Basic and acidic residues" evidence="4">
    <location>
        <begin position="548"/>
        <end position="565"/>
    </location>
</feature>
<dbReference type="AlphaFoldDB" id="A0A5C4TFN6"/>
<keyword evidence="5" id="KW-0812">Transmembrane</keyword>
<evidence type="ECO:0000256" key="4">
    <source>
        <dbReference type="SAM" id="MobiDB-lite"/>
    </source>
</evidence>
<organism evidence="7 8">
    <name type="scientific">Paenibacillus hemerocallicola</name>
    <dbReference type="NCBI Taxonomy" id="1172614"/>
    <lineage>
        <taxon>Bacteria</taxon>
        <taxon>Bacillati</taxon>
        <taxon>Bacillota</taxon>
        <taxon>Bacilli</taxon>
        <taxon>Bacillales</taxon>
        <taxon>Paenibacillaceae</taxon>
        <taxon>Paenibacillus</taxon>
    </lineage>
</organism>
<proteinExistence type="predicted"/>
<protein>
    <submittedName>
        <fullName evidence="7">Helix-turn-helix domain-containing protein</fullName>
    </submittedName>
</protein>
<feature type="transmembrane region" description="Helical" evidence="5">
    <location>
        <begin position="172"/>
        <end position="189"/>
    </location>
</feature>
<dbReference type="PANTHER" id="PTHR43280:SF28">
    <property type="entry name" value="HTH-TYPE TRANSCRIPTIONAL ACTIVATOR RHAS"/>
    <property type="match status" value="1"/>
</dbReference>
<feature type="transmembrane region" description="Helical" evidence="5">
    <location>
        <begin position="12"/>
        <end position="35"/>
    </location>
</feature>
<dbReference type="GO" id="GO:0003700">
    <property type="term" value="F:DNA-binding transcription factor activity"/>
    <property type="evidence" value="ECO:0007669"/>
    <property type="project" value="InterPro"/>
</dbReference>
<sequence length="565" mass="63677">MIRFKFDSRRRGWIIFAYILSVCIVSTAVLSYFILNDNWKEEANRANMSLLREVDSKIAFVLQAIDKETIPESYIYEAIRNAVDLESGDLYIVNAEGVIVSHRDKRMINRTADSDPVLSRLSFDRKEGIVVGAPDGAGRTIFYYTSPHTRWKIVSVVPKLLSHEGMLQVRNTLLGICIVLLAFVALAAGRRTSRRVNGLVRNVYDLLKVNRSYPSNEVVNAGLTQTEETGTKMAADGDRAFRQMTELESALKWRLAIQLLTGIGKRADSDTLLSLASLGCKLHTSSFVVICIELDRKEGASPEHKHPFCCDLSNAAEEMIDIGNRGISVQIEQGLTAAIISFEDPGESNLPRAYAVSELIKHYAENDLKRSVTIGIGRVVESAEHIRLSYRQAEAALKYKITLGCSSIIYFGDADERDDSISETEHFMFGLNDDAVGRVGEKRYYRERHEVVDSMLAFIRQHYGRSDLSLNLLADQFKQSVYHLSRIFKEQTGGNFIDYVLRLRVEKAKELLLASDKKVRDVAEEVGYRNLNSFVRIFKKTTGFTPTEFRDQGTEQPEKPAKSAK</sequence>
<evidence type="ECO:0000256" key="2">
    <source>
        <dbReference type="ARBA" id="ARBA00023125"/>
    </source>
</evidence>
<reference evidence="7 8" key="1">
    <citation type="submission" date="2019-05" db="EMBL/GenBank/DDBJ databases">
        <title>We sequenced the genome of Paenibacillus hemerocallicola KCTC 33185 for further insight into its adaptation and study the phylogeny of Paenibacillus.</title>
        <authorList>
            <person name="Narsing Rao M.P."/>
        </authorList>
    </citation>
    <scope>NUCLEOTIDE SEQUENCE [LARGE SCALE GENOMIC DNA]</scope>
    <source>
        <strain evidence="7 8">KCTC 33185</strain>
    </source>
</reference>
<dbReference type="InterPro" id="IPR018060">
    <property type="entry name" value="HTH_AraC"/>
</dbReference>
<dbReference type="Gene3D" id="1.10.10.60">
    <property type="entry name" value="Homeodomain-like"/>
    <property type="match status" value="2"/>
</dbReference>
<dbReference type="Pfam" id="PF17853">
    <property type="entry name" value="GGDEF_2"/>
    <property type="match status" value="1"/>
</dbReference>
<name>A0A5C4TFN6_9BACL</name>
<evidence type="ECO:0000313" key="8">
    <source>
        <dbReference type="Proteomes" id="UP000307943"/>
    </source>
</evidence>
<keyword evidence="5" id="KW-1133">Transmembrane helix</keyword>
<keyword evidence="3" id="KW-0804">Transcription</keyword>
<dbReference type="RefSeq" id="WP_139601374.1">
    <property type="nucleotide sequence ID" value="NZ_VDCQ01000006.1"/>
</dbReference>
<evidence type="ECO:0000259" key="6">
    <source>
        <dbReference type="PROSITE" id="PS01124"/>
    </source>
</evidence>
<dbReference type="EMBL" id="VDCQ01000006">
    <property type="protein sequence ID" value="TNJ67239.1"/>
    <property type="molecule type" value="Genomic_DNA"/>
</dbReference>
<evidence type="ECO:0000256" key="1">
    <source>
        <dbReference type="ARBA" id="ARBA00023015"/>
    </source>
</evidence>
<dbReference type="InterPro" id="IPR041522">
    <property type="entry name" value="CdaR_GGDEF"/>
</dbReference>
<feature type="domain" description="HTH araC/xylS-type" evidence="6">
    <location>
        <begin position="453"/>
        <end position="552"/>
    </location>
</feature>
<dbReference type="Proteomes" id="UP000307943">
    <property type="component" value="Unassembled WGS sequence"/>
</dbReference>
<dbReference type="GO" id="GO:0043565">
    <property type="term" value="F:sequence-specific DNA binding"/>
    <property type="evidence" value="ECO:0007669"/>
    <property type="project" value="InterPro"/>
</dbReference>
<dbReference type="PANTHER" id="PTHR43280">
    <property type="entry name" value="ARAC-FAMILY TRANSCRIPTIONAL REGULATOR"/>
    <property type="match status" value="1"/>
</dbReference>
<dbReference type="OrthoDB" id="2517743at2"/>